<feature type="domain" description="Coenzyme Q-binding protein COQ10 START" evidence="2">
    <location>
        <begin position="10"/>
        <end position="126"/>
    </location>
</feature>
<evidence type="ECO:0000313" key="3">
    <source>
        <dbReference type="EMBL" id="GLQ23637.1"/>
    </source>
</evidence>
<keyword evidence="3" id="KW-0830">Ubiquinone</keyword>
<name>A0ABQ5V9B1_9PROT</name>
<evidence type="ECO:0000313" key="4">
    <source>
        <dbReference type="Proteomes" id="UP001161391"/>
    </source>
</evidence>
<evidence type="ECO:0000256" key="1">
    <source>
        <dbReference type="ARBA" id="ARBA00008918"/>
    </source>
</evidence>
<dbReference type="EMBL" id="BSNK01000001">
    <property type="protein sequence ID" value="GLQ23637.1"/>
    <property type="molecule type" value="Genomic_DNA"/>
</dbReference>
<accession>A0ABQ5V9B1</accession>
<dbReference type="InterPro" id="IPR005031">
    <property type="entry name" value="COQ10_START"/>
</dbReference>
<reference evidence="3" key="2">
    <citation type="submission" date="2023-01" db="EMBL/GenBank/DDBJ databases">
        <title>Draft genome sequence of Algimonas ampicilliniresistens strain NBRC 108219.</title>
        <authorList>
            <person name="Sun Q."/>
            <person name="Mori K."/>
        </authorList>
    </citation>
    <scope>NUCLEOTIDE SEQUENCE</scope>
    <source>
        <strain evidence="3">NBRC 108219</strain>
    </source>
</reference>
<dbReference type="Pfam" id="PF03364">
    <property type="entry name" value="Polyketide_cyc"/>
    <property type="match status" value="1"/>
</dbReference>
<sequence length="169" mass="19033">MPSTSFLERVPHAPDCVMSLVTDVERYPDFIPAMSALRKTKDLPDGFEAEAMINYKGIAETFASRIKTDAEQRIIVVEKSRKGGPVKKLYNRWQFHELSDGSTLVDFQVEVRLVFPLETLLKQKFDEARTVIKDIFVEQAAEHCEIVAPGGDVDLVAEAARLDLSHRLA</sequence>
<dbReference type="Proteomes" id="UP001161391">
    <property type="component" value="Unassembled WGS sequence"/>
</dbReference>
<comment type="caution">
    <text evidence="3">The sequence shown here is derived from an EMBL/GenBank/DDBJ whole genome shotgun (WGS) entry which is preliminary data.</text>
</comment>
<dbReference type="SUPFAM" id="SSF55961">
    <property type="entry name" value="Bet v1-like"/>
    <property type="match status" value="1"/>
</dbReference>
<protein>
    <submittedName>
        <fullName evidence="3">Ubiquinone-binding protein</fullName>
    </submittedName>
</protein>
<organism evidence="3 4">
    <name type="scientific">Algimonas ampicilliniresistens</name>
    <dbReference type="NCBI Taxonomy" id="1298735"/>
    <lineage>
        <taxon>Bacteria</taxon>
        <taxon>Pseudomonadati</taxon>
        <taxon>Pseudomonadota</taxon>
        <taxon>Alphaproteobacteria</taxon>
        <taxon>Maricaulales</taxon>
        <taxon>Robiginitomaculaceae</taxon>
        <taxon>Algimonas</taxon>
    </lineage>
</organism>
<dbReference type="InterPro" id="IPR023393">
    <property type="entry name" value="START-like_dom_sf"/>
</dbReference>
<reference evidence="3" key="1">
    <citation type="journal article" date="2014" name="Int. J. Syst. Evol. Microbiol.">
        <title>Complete genome of a new Firmicutes species belonging to the dominant human colonic microbiota ('Ruminococcus bicirculans') reveals two chromosomes and a selective capacity to utilize plant glucans.</title>
        <authorList>
            <consortium name="NISC Comparative Sequencing Program"/>
            <person name="Wegmann U."/>
            <person name="Louis P."/>
            <person name="Goesmann A."/>
            <person name="Henrissat B."/>
            <person name="Duncan S.H."/>
            <person name="Flint H.J."/>
        </authorList>
    </citation>
    <scope>NUCLEOTIDE SEQUENCE</scope>
    <source>
        <strain evidence="3">NBRC 108219</strain>
    </source>
</reference>
<keyword evidence="4" id="KW-1185">Reference proteome</keyword>
<comment type="similarity">
    <text evidence="1">Belongs to the ribosome association toxin RatA family.</text>
</comment>
<dbReference type="Gene3D" id="3.30.530.20">
    <property type="match status" value="1"/>
</dbReference>
<evidence type="ECO:0000259" key="2">
    <source>
        <dbReference type="Pfam" id="PF03364"/>
    </source>
</evidence>
<gene>
    <name evidence="3" type="ORF">GCM10007853_15110</name>
</gene>
<proteinExistence type="inferred from homology"/>
<dbReference type="RefSeq" id="WP_284389252.1">
    <property type="nucleotide sequence ID" value="NZ_BSNK01000001.1"/>
</dbReference>